<name>W4MF99_9BACT</name>
<evidence type="ECO:0000313" key="2">
    <source>
        <dbReference type="EMBL" id="ETX08307.1"/>
    </source>
</evidence>
<dbReference type="HOGENOM" id="CLU_699584_0_0_7"/>
<dbReference type="Gene3D" id="3.40.50.1110">
    <property type="entry name" value="SGNH hydrolase"/>
    <property type="match status" value="1"/>
</dbReference>
<evidence type="ECO:0000313" key="3">
    <source>
        <dbReference type="Proteomes" id="UP000019140"/>
    </source>
</evidence>
<keyword evidence="1" id="KW-1133">Transmembrane helix</keyword>
<feature type="transmembrane region" description="Helical" evidence="1">
    <location>
        <begin position="6"/>
        <end position="28"/>
    </location>
</feature>
<keyword evidence="1" id="KW-0472">Membrane</keyword>
<keyword evidence="3" id="KW-1185">Reference proteome</keyword>
<proteinExistence type="predicted"/>
<comment type="caution">
    <text evidence="2">The sequence shown here is derived from an EMBL/GenBank/DDBJ whole genome shotgun (WGS) entry which is preliminary data.</text>
</comment>
<gene>
    <name evidence="2" type="ORF">ETSY2_06135</name>
</gene>
<accession>W4MF99</accession>
<dbReference type="AlphaFoldDB" id="W4MF99"/>
<dbReference type="Proteomes" id="UP000019140">
    <property type="component" value="Unassembled WGS sequence"/>
</dbReference>
<sequence>MKKFAFWCSLFIVVYFIIEGIFLGALLVSRKLQILSYLPVRSKTITPKQTAKIQELLNGRERYLTYSAALGWTVKPNEVGTRYHSNAQGIRSNREYTFAPAPHMTRIVTFGDSFTHCDGVHNHDTWQEVLNRLDERLEVINFGVPAFGMDQAFLRFQHDGSIYQSHIVLIGFMTENIFRHVNRYRPFYSPKTGLPLSKPRFIIEHQALKLIDNPIATREGYRDLLTQPAKRLPQFGINDFFYQHKYHQGYFDFLPSIRYIKAASYQFLPQGGRSKILYKDTYREDSEAYNVTIRLFDAFIEKVKYRNMTPIIVIFPDKRDVVTYWHNRQKSYTSLFKHFNQKGYRYIDIMDAFELAAPAKRLKNLFKGGHYSPRGNQRVAQIMLEYLQAQQLIR</sequence>
<dbReference type="EMBL" id="AZHX01000249">
    <property type="protein sequence ID" value="ETX08307.1"/>
    <property type="molecule type" value="Genomic_DNA"/>
</dbReference>
<dbReference type="SUPFAM" id="SSF52266">
    <property type="entry name" value="SGNH hydrolase"/>
    <property type="match status" value="1"/>
</dbReference>
<dbReference type="GO" id="GO:0016788">
    <property type="term" value="F:hydrolase activity, acting on ester bonds"/>
    <property type="evidence" value="ECO:0007669"/>
    <property type="project" value="UniProtKB-ARBA"/>
</dbReference>
<dbReference type="InterPro" id="IPR036514">
    <property type="entry name" value="SGNH_hydro_sf"/>
</dbReference>
<keyword evidence="1" id="KW-0812">Transmembrane</keyword>
<organism evidence="2 3">
    <name type="scientific">Candidatus Entotheonella gemina</name>
    <dbReference type="NCBI Taxonomy" id="1429439"/>
    <lineage>
        <taxon>Bacteria</taxon>
        <taxon>Pseudomonadati</taxon>
        <taxon>Nitrospinota/Tectimicrobiota group</taxon>
        <taxon>Candidatus Tectimicrobiota</taxon>
        <taxon>Candidatus Entotheonellia</taxon>
        <taxon>Candidatus Entotheonellales</taxon>
        <taxon>Candidatus Entotheonellaceae</taxon>
        <taxon>Candidatus Entotheonella</taxon>
    </lineage>
</organism>
<reference evidence="2 3" key="1">
    <citation type="journal article" date="2014" name="Nature">
        <title>An environmental bacterial taxon with a large and distinct metabolic repertoire.</title>
        <authorList>
            <person name="Wilson M.C."/>
            <person name="Mori T."/>
            <person name="Ruckert C."/>
            <person name="Uria A.R."/>
            <person name="Helf M.J."/>
            <person name="Takada K."/>
            <person name="Gernert C."/>
            <person name="Steffens U.A."/>
            <person name="Heycke N."/>
            <person name="Schmitt S."/>
            <person name="Rinke C."/>
            <person name="Helfrich E.J."/>
            <person name="Brachmann A.O."/>
            <person name="Gurgui C."/>
            <person name="Wakimoto T."/>
            <person name="Kracht M."/>
            <person name="Crusemann M."/>
            <person name="Hentschel U."/>
            <person name="Abe I."/>
            <person name="Matsunaga S."/>
            <person name="Kalinowski J."/>
            <person name="Takeyama H."/>
            <person name="Piel J."/>
        </authorList>
    </citation>
    <scope>NUCLEOTIDE SEQUENCE [LARGE SCALE GENOMIC DNA]</scope>
    <source>
        <strain evidence="3">TSY2</strain>
    </source>
</reference>
<protein>
    <recommendedName>
        <fullName evidence="4">SGNH hydrolase-type esterase domain-containing protein</fullName>
    </recommendedName>
</protein>
<evidence type="ECO:0008006" key="4">
    <source>
        <dbReference type="Google" id="ProtNLM"/>
    </source>
</evidence>
<evidence type="ECO:0000256" key="1">
    <source>
        <dbReference type="SAM" id="Phobius"/>
    </source>
</evidence>